<reference evidence="2" key="1">
    <citation type="journal article" date="2022" name="Plant J.">
        <title>Strategies of tolerance reflected in two North American maple genomes.</title>
        <authorList>
            <person name="McEvoy S.L."/>
            <person name="Sezen U.U."/>
            <person name="Trouern-Trend A."/>
            <person name="McMahon S.M."/>
            <person name="Schaberg P.G."/>
            <person name="Yang J."/>
            <person name="Wegrzyn J.L."/>
            <person name="Swenson N.G."/>
        </authorList>
    </citation>
    <scope>NUCLEOTIDE SEQUENCE</scope>
    <source>
        <strain evidence="2">NS2018</strain>
    </source>
</reference>
<gene>
    <name evidence="2" type="ORF">LWI29_007299</name>
</gene>
<evidence type="ECO:0000313" key="3">
    <source>
        <dbReference type="Proteomes" id="UP001168877"/>
    </source>
</evidence>
<dbReference type="AlphaFoldDB" id="A0AA39RBR2"/>
<accession>A0AA39RBR2</accession>
<feature type="coiled-coil region" evidence="1">
    <location>
        <begin position="80"/>
        <end position="163"/>
    </location>
</feature>
<evidence type="ECO:0000256" key="1">
    <source>
        <dbReference type="SAM" id="Coils"/>
    </source>
</evidence>
<organism evidence="2 3">
    <name type="scientific">Acer saccharum</name>
    <name type="common">Sugar maple</name>
    <dbReference type="NCBI Taxonomy" id="4024"/>
    <lineage>
        <taxon>Eukaryota</taxon>
        <taxon>Viridiplantae</taxon>
        <taxon>Streptophyta</taxon>
        <taxon>Embryophyta</taxon>
        <taxon>Tracheophyta</taxon>
        <taxon>Spermatophyta</taxon>
        <taxon>Magnoliopsida</taxon>
        <taxon>eudicotyledons</taxon>
        <taxon>Gunneridae</taxon>
        <taxon>Pentapetalae</taxon>
        <taxon>rosids</taxon>
        <taxon>malvids</taxon>
        <taxon>Sapindales</taxon>
        <taxon>Sapindaceae</taxon>
        <taxon>Hippocastanoideae</taxon>
        <taxon>Acereae</taxon>
        <taxon>Acer</taxon>
    </lineage>
</organism>
<dbReference type="Proteomes" id="UP001168877">
    <property type="component" value="Unassembled WGS sequence"/>
</dbReference>
<keyword evidence="1" id="KW-0175">Coiled coil</keyword>
<dbReference type="EMBL" id="JAUESC010000388">
    <property type="protein sequence ID" value="KAK0570840.1"/>
    <property type="molecule type" value="Genomic_DNA"/>
</dbReference>
<sequence length="213" mass="23952">MATPFAPSSSQSREKNLEEVVARFLKVCPGGSMLAESSMPWDIMASKGASLLAKAFKFNMAMEKQVNVFREATISAKAELDNARQELVRSETSIAFLNKALTEAENRRDAALVESERLSRALDKETFRSNQCRVERESLREDKALLRDENRLLRGTVRSLEARLDNGFAEGYFYTAYQVTKALPPPYDLKAAFGWDRKQIEDQAAKLSSITSK</sequence>
<evidence type="ECO:0000313" key="2">
    <source>
        <dbReference type="EMBL" id="KAK0570840.1"/>
    </source>
</evidence>
<comment type="caution">
    <text evidence="2">The sequence shown here is derived from an EMBL/GenBank/DDBJ whole genome shotgun (WGS) entry which is preliminary data.</text>
</comment>
<proteinExistence type="predicted"/>
<keyword evidence="3" id="KW-1185">Reference proteome</keyword>
<reference evidence="2" key="2">
    <citation type="submission" date="2023-06" db="EMBL/GenBank/DDBJ databases">
        <authorList>
            <person name="Swenson N.G."/>
            <person name="Wegrzyn J.L."/>
            <person name="Mcevoy S.L."/>
        </authorList>
    </citation>
    <scope>NUCLEOTIDE SEQUENCE</scope>
    <source>
        <strain evidence="2">NS2018</strain>
        <tissue evidence="2">Leaf</tissue>
    </source>
</reference>
<name>A0AA39RBR2_ACESA</name>
<protein>
    <submittedName>
        <fullName evidence="2">Uncharacterized protein</fullName>
    </submittedName>
</protein>